<sequence length="641" mass="70127">MSTSASPELENVDVTRFPTKVLKGHTETVLSVAYFGDGKRVVSGSWDKTIRIWDVQSGKQDGQNLEHDFEVWSISLSPDERTLAAGGDRTVVLWDLESRSVVWAKGEEQYGGHVAFSPDGQLIAAATNEGIVLFHADTRASERIRKRLQFGEDVWCLAFSPDGTQLAAGSTKGKVRVFDVATGERVVGPLDAYTEAVRSLVFTPDGKQFITASYDNSIRVWDSATGKEVGEPMLGNGIEQIVRSPDGRHLASAARDGRIRVWNVGTRQKVSELLQNDDTNLHSVAWSPNGRSVVAGDAKGHIPLWDVSAPLNDSDLISPPVLVAGSPLLPGTSRSRTSSLSPSILDLPAGASSPNPPNTNHPPRRDDFWDCSDLNLPARVRPSISPAAAANPPIPGNAAKESHPPASRFQPLARLWNKLSLLARWRRRKPRLGNPISSITRWTRRKPREDHGEPAQPSDNRNRNPPAQVVNSQPRPRHARRNDGIGMIAPAPGYDRYHSATEEYWYDPNNPPMIDRICFCMCFGVPKDDDNIPNADSTPETNAPTSNTQPQAGPSHSQNRPPAPPANTSASTSANEGTSPPRLGALRRLWRRVSNLARRPARQQPRNDQHESHELQNVAHATPQPLCPTCQGTGHVAETHQ</sequence>
<accession>A0ACB7ZY89</accession>
<gene>
    <name evidence="1" type="ORF">BJ138DRAFT_1163943</name>
</gene>
<protein>
    <submittedName>
        <fullName evidence="1">Quinon protein alcohol dehydrogenase-like superfamily</fullName>
    </submittedName>
</protein>
<reference evidence="1" key="1">
    <citation type="journal article" date="2021" name="New Phytol.">
        <title>Evolutionary innovations through gain and loss of genes in the ectomycorrhizal Boletales.</title>
        <authorList>
            <person name="Wu G."/>
            <person name="Miyauchi S."/>
            <person name="Morin E."/>
            <person name="Kuo A."/>
            <person name="Drula E."/>
            <person name="Varga T."/>
            <person name="Kohler A."/>
            <person name="Feng B."/>
            <person name="Cao Y."/>
            <person name="Lipzen A."/>
            <person name="Daum C."/>
            <person name="Hundley H."/>
            <person name="Pangilinan J."/>
            <person name="Johnson J."/>
            <person name="Barry K."/>
            <person name="LaButti K."/>
            <person name="Ng V."/>
            <person name="Ahrendt S."/>
            <person name="Min B."/>
            <person name="Choi I.G."/>
            <person name="Park H."/>
            <person name="Plett J.M."/>
            <person name="Magnuson J."/>
            <person name="Spatafora J.W."/>
            <person name="Nagy L.G."/>
            <person name="Henrissat B."/>
            <person name="Grigoriev I.V."/>
            <person name="Yang Z.L."/>
            <person name="Xu J."/>
            <person name="Martin F.M."/>
        </authorList>
    </citation>
    <scope>NUCLEOTIDE SEQUENCE</scope>
    <source>
        <strain evidence="1">ATCC 28755</strain>
    </source>
</reference>
<dbReference type="Proteomes" id="UP000790377">
    <property type="component" value="Unassembled WGS sequence"/>
</dbReference>
<comment type="caution">
    <text evidence="1">The sequence shown here is derived from an EMBL/GenBank/DDBJ whole genome shotgun (WGS) entry which is preliminary data.</text>
</comment>
<organism evidence="1 2">
    <name type="scientific">Hygrophoropsis aurantiaca</name>
    <dbReference type="NCBI Taxonomy" id="72124"/>
    <lineage>
        <taxon>Eukaryota</taxon>
        <taxon>Fungi</taxon>
        <taxon>Dikarya</taxon>
        <taxon>Basidiomycota</taxon>
        <taxon>Agaricomycotina</taxon>
        <taxon>Agaricomycetes</taxon>
        <taxon>Agaricomycetidae</taxon>
        <taxon>Boletales</taxon>
        <taxon>Coniophorineae</taxon>
        <taxon>Hygrophoropsidaceae</taxon>
        <taxon>Hygrophoropsis</taxon>
    </lineage>
</organism>
<keyword evidence="2" id="KW-1185">Reference proteome</keyword>
<evidence type="ECO:0000313" key="2">
    <source>
        <dbReference type="Proteomes" id="UP000790377"/>
    </source>
</evidence>
<dbReference type="EMBL" id="MU268113">
    <property type="protein sequence ID" value="KAH7905847.1"/>
    <property type="molecule type" value="Genomic_DNA"/>
</dbReference>
<name>A0ACB7ZY89_9AGAM</name>
<evidence type="ECO:0000313" key="1">
    <source>
        <dbReference type="EMBL" id="KAH7905847.1"/>
    </source>
</evidence>
<proteinExistence type="predicted"/>